<evidence type="ECO:0000256" key="1">
    <source>
        <dbReference type="SAM" id="MobiDB-lite"/>
    </source>
</evidence>
<name>A0A1I4KZ20_9BACI</name>
<feature type="region of interest" description="Disordered" evidence="1">
    <location>
        <begin position="47"/>
        <end position="66"/>
    </location>
</feature>
<protein>
    <submittedName>
        <fullName evidence="2">Putative motility protein</fullName>
    </submittedName>
</protein>
<accession>A0A1I4KZ20</accession>
<reference evidence="2 3" key="1">
    <citation type="submission" date="2016-10" db="EMBL/GenBank/DDBJ databases">
        <authorList>
            <person name="de Groot N.N."/>
        </authorList>
    </citation>
    <scope>NUCLEOTIDE SEQUENCE [LARGE SCALE GENOMIC DNA]</scope>
    <source>
        <strain evidence="2 3">CGMCC 1.6134</strain>
    </source>
</reference>
<dbReference type="EMBL" id="FOTY01000006">
    <property type="protein sequence ID" value="SFL84005.1"/>
    <property type="molecule type" value="Genomic_DNA"/>
</dbReference>
<dbReference type="RefSeq" id="WP_090926333.1">
    <property type="nucleotide sequence ID" value="NZ_FOTY01000006.1"/>
</dbReference>
<dbReference type="AlphaFoldDB" id="A0A1I4KZ20"/>
<proteinExistence type="predicted"/>
<keyword evidence="3" id="KW-1185">Reference proteome</keyword>
<evidence type="ECO:0000313" key="2">
    <source>
        <dbReference type="EMBL" id="SFL84005.1"/>
    </source>
</evidence>
<dbReference type="Proteomes" id="UP000199668">
    <property type="component" value="Unassembled WGS sequence"/>
</dbReference>
<sequence>MDIAGASIAQSQAQVQQQASMSIMKKAMDTSEQQNNLMNEMLDKSGAQAIQQAAQPHKGASVDLSV</sequence>
<dbReference type="STRING" id="266892.SAMN04488054_10670"/>
<gene>
    <name evidence="2" type="ORF">SAMN04488054_10670</name>
</gene>
<dbReference type="OrthoDB" id="1924973at2"/>
<dbReference type="InterPro" id="IPR025906">
    <property type="entry name" value="YjfB_motility"/>
</dbReference>
<organism evidence="2 3">
    <name type="scientific">Salibacterium qingdaonense</name>
    <dbReference type="NCBI Taxonomy" id="266892"/>
    <lineage>
        <taxon>Bacteria</taxon>
        <taxon>Bacillati</taxon>
        <taxon>Bacillota</taxon>
        <taxon>Bacilli</taxon>
        <taxon>Bacillales</taxon>
        <taxon>Bacillaceae</taxon>
    </lineage>
</organism>
<evidence type="ECO:0000313" key="3">
    <source>
        <dbReference type="Proteomes" id="UP000199668"/>
    </source>
</evidence>
<dbReference type="Pfam" id="PF14070">
    <property type="entry name" value="YjfB_motility"/>
    <property type="match status" value="1"/>
</dbReference>